<evidence type="ECO:0000256" key="1">
    <source>
        <dbReference type="SAM" id="Phobius"/>
    </source>
</evidence>
<keyword evidence="1" id="KW-0812">Transmembrane</keyword>
<protein>
    <recommendedName>
        <fullName evidence="4">Cytochrome b</fullName>
    </recommendedName>
</protein>
<keyword evidence="1" id="KW-1133">Transmembrane helix</keyword>
<dbReference type="Proteomes" id="UP001434883">
    <property type="component" value="Unassembled WGS sequence"/>
</dbReference>
<evidence type="ECO:0000313" key="2">
    <source>
        <dbReference type="EMBL" id="MEQ2206189.1"/>
    </source>
</evidence>
<feature type="transmembrane region" description="Helical" evidence="1">
    <location>
        <begin position="35"/>
        <end position="53"/>
    </location>
</feature>
<organism evidence="2 3">
    <name type="scientific">Xenoophorus captivus</name>
    <dbReference type="NCBI Taxonomy" id="1517983"/>
    <lineage>
        <taxon>Eukaryota</taxon>
        <taxon>Metazoa</taxon>
        <taxon>Chordata</taxon>
        <taxon>Craniata</taxon>
        <taxon>Vertebrata</taxon>
        <taxon>Euteleostomi</taxon>
        <taxon>Actinopterygii</taxon>
        <taxon>Neopterygii</taxon>
        <taxon>Teleostei</taxon>
        <taxon>Neoteleostei</taxon>
        <taxon>Acanthomorphata</taxon>
        <taxon>Ovalentaria</taxon>
        <taxon>Atherinomorphae</taxon>
        <taxon>Cyprinodontiformes</taxon>
        <taxon>Goodeidae</taxon>
        <taxon>Xenoophorus</taxon>
    </lineage>
</organism>
<feature type="transmembrane region" description="Helical" evidence="1">
    <location>
        <begin position="73"/>
        <end position="98"/>
    </location>
</feature>
<reference evidence="2 3" key="1">
    <citation type="submission" date="2021-06" db="EMBL/GenBank/DDBJ databases">
        <authorList>
            <person name="Palmer J.M."/>
        </authorList>
    </citation>
    <scope>NUCLEOTIDE SEQUENCE [LARGE SCALE GENOMIC DNA]</scope>
    <source>
        <strain evidence="2 3">XC_2019</strain>
        <tissue evidence="2">Muscle</tissue>
    </source>
</reference>
<comment type="caution">
    <text evidence="2">The sequence shown here is derived from an EMBL/GenBank/DDBJ whole genome shotgun (WGS) entry which is preliminary data.</text>
</comment>
<evidence type="ECO:0000313" key="3">
    <source>
        <dbReference type="Proteomes" id="UP001434883"/>
    </source>
</evidence>
<keyword evidence="3" id="KW-1185">Reference proteome</keyword>
<keyword evidence="1" id="KW-0472">Membrane</keyword>
<accession>A0ABV0RDQ5</accession>
<dbReference type="EMBL" id="JAHRIN010042615">
    <property type="protein sequence ID" value="MEQ2206189.1"/>
    <property type="molecule type" value="Genomic_DNA"/>
</dbReference>
<proteinExistence type="predicted"/>
<name>A0ABV0RDQ5_9TELE</name>
<evidence type="ECO:0008006" key="4">
    <source>
        <dbReference type="Google" id="ProtNLM"/>
    </source>
</evidence>
<sequence>MAHIHLTAESPAWLRAGYHPLSNLWGYKKSDFKPFFLTYMVLQFLFPFFFNIYNRCFPASHQPPIQYRNSSTFLPLISLLKYSSYCTYFSPHLFLIAVSYL</sequence>
<gene>
    <name evidence="2" type="ORF">XENOCAPTIV_025243</name>
</gene>